<sequence length="226" mass="24588">MFVFATIIAFQLFLAFLLLLLVSVSVPITKSIFLFRLTADVGSDFLSTNAHGSVKFGLWGYCLSAIDFSVLAFEHSTTASCSDVHLGYTFDDTIASALHVSKYEHLISRVTTAALVIHPISAALSFLALVFSLLLFRAGSKHYVKRCTLACLVTASIAAVLGTIVFIVDAALIATIRHELAHITDNVLSLGWGSAVWLTLAAVMALWGAVITTSFALRRKLWRSRY</sequence>
<dbReference type="Proteomes" id="UP000308600">
    <property type="component" value="Unassembled WGS sequence"/>
</dbReference>
<evidence type="ECO:0000313" key="2">
    <source>
        <dbReference type="Proteomes" id="UP000308600"/>
    </source>
</evidence>
<name>A0ACD3BEL6_9AGAR</name>
<organism evidence="1 2">
    <name type="scientific">Pluteus cervinus</name>
    <dbReference type="NCBI Taxonomy" id="181527"/>
    <lineage>
        <taxon>Eukaryota</taxon>
        <taxon>Fungi</taxon>
        <taxon>Dikarya</taxon>
        <taxon>Basidiomycota</taxon>
        <taxon>Agaricomycotina</taxon>
        <taxon>Agaricomycetes</taxon>
        <taxon>Agaricomycetidae</taxon>
        <taxon>Agaricales</taxon>
        <taxon>Pluteineae</taxon>
        <taxon>Pluteaceae</taxon>
        <taxon>Pluteus</taxon>
    </lineage>
</organism>
<proteinExistence type="predicted"/>
<evidence type="ECO:0000313" key="1">
    <source>
        <dbReference type="EMBL" id="TFK76543.1"/>
    </source>
</evidence>
<protein>
    <submittedName>
        <fullName evidence="1">Uncharacterized protein</fullName>
    </submittedName>
</protein>
<gene>
    <name evidence="1" type="ORF">BDN72DRAFT_831120</name>
</gene>
<accession>A0ACD3BEL6</accession>
<dbReference type="EMBL" id="ML208260">
    <property type="protein sequence ID" value="TFK76543.1"/>
    <property type="molecule type" value="Genomic_DNA"/>
</dbReference>
<keyword evidence="2" id="KW-1185">Reference proteome</keyword>
<reference evidence="1 2" key="1">
    <citation type="journal article" date="2019" name="Nat. Ecol. Evol.">
        <title>Megaphylogeny resolves global patterns of mushroom evolution.</title>
        <authorList>
            <person name="Varga T."/>
            <person name="Krizsan K."/>
            <person name="Foldi C."/>
            <person name="Dima B."/>
            <person name="Sanchez-Garcia M."/>
            <person name="Sanchez-Ramirez S."/>
            <person name="Szollosi G.J."/>
            <person name="Szarkandi J.G."/>
            <person name="Papp V."/>
            <person name="Albert L."/>
            <person name="Andreopoulos W."/>
            <person name="Angelini C."/>
            <person name="Antonin V."/>
            <person name="Barry K.W."/>
            <person name="Bougher N.L."/>
            <person name="Buchanan P."/>
            <person name="Buyck B."/>
            <person name="Bense V."/>
            <person name="Catcheside P."/>
            <person name="Chovatia M."/>
            <person name="Cooper J."/>
            <person name="Damon W."/>
            <person name="Desjardin D."/>
            <person name="Finy P."/>
            <person name="Geml J."/>
            <person name="Haridas S."/>
            <person name="Hughes K."/>
            <person name="Justo A."/>
            <person name="Karasinski D."/>
            <person name="Kautmanova I."/>
            <person name="Kiss B."/>
            <person name="Kocsube S."/>
            <person name="Kotiranta H."/>
            <person name="LaButti K.M."/>
            <person name="Lechner B.E."/>
            <person name="Liimatainen K."/>
            <person name="Lipzen A."/>
            <person name="Lukacs Z."/>
            <person name="Mihaltcheva S."/>
            <person name="Morgado L.N."/>
            <person name="Niskanen T."/>
            <person name="Noordeloos M.E."/>
            <person name="Ohm R.A."/>
            <person name="Ortiz-Santana B."/>
            <person name="Ovrebo C."/>
            <person name="Racz N."/>
            <person name="Riley R."/>
            <person name="Savchenko A."/>
            <person name="Shiryaev A."/>
            <person name="Soop K."/>
            <person name="Spirin V."/>
            <person name="Szebenyi C."/>
            <person name="Tomsovsky M."/>
            <person name="Tulloss R.E."/>
            <person name="Uehling J."/>
            <person name="Grigoriev I.V."/>
            <person name="Vagvolgyi C."/>
            <person name="Papp T."/>
            <person name="Martin F.M."/>
            <person name="Miettinen O."/>
            <person name="Hibbett D.S."/>
            <person name="Nagy L.G."/>
        </authorList>
    </citation>
    <scope>NUCLEOTIDE SEQUENCE [LARGE SCALE GENOMIC DNA]</scope>
    <source>
        <strain evidence="1 2">NL-1719</strain>
    </source>
</reference>